<dbReference type="AlphaFoldDB" id="A0AAN8G701"/>
<dbReference type="GO" id="GO:0032580">
    <property type="term" value="C:Golgi cisterna membrane"/>
    <property type="evidence" value="ECO:0007669"/>
    <property type="project" value="UniProtKB-SubCell"/>
</dbReference>
<dbReference type="EMBL" id="JAZGQO010000021">
    <property type="protein sequence ID" value="KAK6166678.1"/>
    <property type="molecule type" value="Genomic_DNA"/>
</dbReference>
<evidence type="ECO:0000256" key="1">
    <source>
        <dbReference type="ARBA" id="ARBA00004323"/>
    </source>
</evidence>
<gene>
    <name evidence="15" type="ORF">SNE40_023316</name>
</gene>
<dbReference type="FunFam" id="3.40.50.11660:FF:000002">
    <property type="entry name" value="Alpha-(1,3)-fucosyltransferase"/>
    <property type="match status" value="1"/>
</dbReference>
<evidence type="ECO:0000256" key="4">
    <source>
        <dbReference type="ARBA" id="ARBA00022676"/>
    </source>
</evidence>
<evidence type="ECO:0000256" key="11">
    <source>
        <dbReference type="ARBA" id="ARBA00023180"/>
    </source>
</evidence>
<organism evidence="15 16">
    <name type="scientific">Patella caerulea</name>
    <name type="common">Rayed Mediterranean limpet</name>
    <dbReference type="NCBI Taxonomy" id="87958"/>
    <lineage>
        <taxon>Eukaryota</taxon>
        <taxon>Metazoa</taxon>
        <taxon>Spiralia</taxon>
        <taxon>Lophotrochozoa</taxon>
        <taxon>Mollusca</taxon>
        <taxon>Gastropoda</taxon>
        <taxon>Patellogastropoda</taxon>
        <taxon>Patelloidea</taxon>
        <taxon>Patellidae</taxon>
        <taxon>Patella</taxon>
    </lineage>
</organism>
<evidence type="ECO:0000256" key="2">
    <source>
        <dbReference type="ARBA" id="ARBA00004922"/>
    </source>
</evidence>
<evidence type="ECO:0000256" key="7">
    <source>
        <dbReference type="ARBA" id="ARBA00022968"/>
    </source>
</evidence>
<dbReference type="InterPro" id="IPR031481">
    <property type="entry name" value="Glyco_tran_10_N"/>
</dbReference>
<keyword evidence="6 12" id="KW-0812">Transmembrane</keyword>
<comment type="similarity">
    <text evidence="3 12">Belongs to the glycosyltransferase 10 family.</text>
</comment>
<dbReference type="EC" id="2.4.1.-" evidence="12"/>
<dbReference type="GO" id="GO:0008417">
    <property type="term" value="F:fucosyltransferase activity"/>
    <property type="evidence" value="ECO:0007669"/>
    <property type="project" value="InterPro"/>
</dbReference>
<proteinExistence type="inferred from homology"/>
<name>A0AAN8G701_PATCE</name>
<keyword evidence="7" id="KW-0735">Signal-anchor</keyword>
<accession>A0AAN8G701</accession>
<evidence type="ECO:0000256" key="12">
    <source>
        <dbReference type="RuleBase" id="RU003832"/>
    </source>
</evidence>
<dbReference type="InterPro" id="IPR001503">
    <property type="entry name" value="Glyco_trans_10"/>
</dbReference>
<feature type="domain" description="Fucosyltransferase C-terminal" evidence="13">
    <location>
        <begin position="142"/>
        <end position="318"/>
    </location>
</feature>
<evidence type="ECO:0000256" key="8">
    <source>
        <dbReference type="ARBA" id="ARBA00022989"/>
    </source>
</evidence>
<evidence type="ECO:0000259" key="13">
    <source>
        <dbReference type="Pfam" id="PF00852"/>
    </source>
</evidence>
<dbReference type="Pfam" id="PF17039">
    <property type="entry name" value="Glyco_tran_10_N"/>
    <property type="match status" value="1"/>
</dbReference>
<keyword evidence="8" id="KW-1133">Transmembrane helix</keyword>
<protein>
    <recommendedName>
        <fullName evidence="12">Fucosyltransferase</fullName>
        <ecNumber evidence="12">2.4.1.-</ecNumber>
    </recommendedName>
</protein>
<dbReference type="SUPFAM" id="SSF53756">
    <property type="entry name" value="UDP-Glycosyltransferase/glycogen phosphorylase"/>
    <property type="match status" value="1"/>
</dbReference>
<keyword evidence="10" id="KW-0472">Membrane</keyword>
<comment type="subcellular location">
    <subcellularLocation>
        <location evidence="1">Golgi apparatus membrane</location>
        <topology evidence="1">Single-pass type II membrane protein</topology>
    </subcellularLocation>
    <subcellularLocation>
        <location evidence="12">Golgi apparatus</location>
        <location evidence="12">Golgi stack membrane</location>
        <topology evidence="12">Single-pass type II membrane protein</topology>
    </subcellularLocation>
</comment>
<dbReference type="Pfam" id="PF00852">
    <property type="entry name" value="Glyco_transf_10"/>
    <property type="match status" value="1"/>
</dbReference>
<feature type="domain" description="Fucosyltransferase N-terminal" evidence="14">
    <location>
        <begin position="41"/>
        <end position="124"/>
    </location>
</feature>
<dbReference type="PANTHER" id="PTHR48438:SF1">
    <property type="entry name" value="ALPHA-(1,3)-FUCOSYLTRANSFERASE C-RELATED"/>
    <property type="match status" value="1"/>
</dbReference>
<dbReference type="PANTHER" id="PTHR48438">
    <property type="entry name" value="ALPHA-(1,3)-FUCOSYLTRANSFERASE C-RELATED"/>
    <property type="match status" value="1"/>
</dbReference>
<sequence>MSLSISNLGSQRSASKAEVKGIAWENAPSWLSTKLKNDSIFANCEIKSCVIVNELEAAHAVIIYMVNYQRRPRFPRPPEQVWILFGLESPPHSNSRVFKLPEWQSQINWTMTYRLDSTIPIPYGEVFHRPFREQPDLKQILMKKTKLIAWVVSNCVTESQRRKYVQLLQTHLHAPVHIYGRCGTLDPGPGAEVFSIISEQFKFYLALENSLCVDYVTEKFHKRQNLNLIVIVRGGGNYSHFYPKKSFIDTNDFTTTEELAEYIHYLDRNDTAYLEYLSNKAPFVAKNTFYTMSKGVCEICKRLHEPIAPTCYKNIGNWWYQNTCHSPKDLL</sequence>
<reference evidence="15 16" key="1">
    <citation type="submission" date="2024-01" db="EMBL/GenBank/DDBJ databases">
        <title>The genome of the rayed Mediterranean limpet Patella caerulea (Linnaeus, 1758).</title>
        <authorList>
            <person name="Anh-Thu Weber A."/>
            <person name="Halstead-Nussloch G."/>
        </authorList>
    </citation>
    <scope>NUCLEOTIDE SEQUENCE [LARGE SCALE GENOMIC DNA]</scope>
    <source>
        <strain evidence="15">AATW-2023a</strain>
        <tissue evidence="15">Whole specimen</tissue>
    </source>
</reference>
<evidence type="ECO:0000256" key="5">
    <source>
        <dbReference type="ARBA" id="ARBA00022679"/>
    </source>
</evidence>
<keyword evidence="4 12" id="KW-0328">Glycosyltransferase</keyword>
<comment type="caution">
    <text evidence="15">The sequence shown here is derived from an EMBL/GenBank/DDBJ whole genome shotgun (WGS) entry which is preliminary data.</text>
</comment>
<evidence type="ECO:0000313" key="15">
    <source>
        <dbReference type="EMBL" id="KAK6166678.1"/>
    </source>
</evidence>
<comment type="pathway">
    <text evidence="2">Protein modification; protein glycosylation.</text>
</comment>
<dbReference type="Gene3D" id="3.40.50.11660">
    <property type="entry name" value="Glycosyl transferase family 10, C-terminal domain"/>
    <property type="match status" value="1"/>
</dbReference>
<evidence type="ECO:0000259" key="14">
    <source>
        <dbReference type="Pfam" id="PF17039"/>
    </source>
</evidence>
<dbReference type="InterPro" id="IPR038577">
    <property type="entry name" value="GT10-like_C_sf"/>
</dbReference>
<evidence type="ECO:0000256" key="6">
    <source>
        <dbReference type="ARBA" id="ARBA00022692"/>
    </source>
</evidence>
<evidence type="ECO:0000256" key="3">
    <source>
        <dbReference type="ARBA" id="ARBA00008919"/>
    </source>
</evidence>
<dbReference type="GO" id="GO:0000139">
    <property type="term" value="C:Golgi membrane"/>
    <property type="evidence" value="ECO:0007669"/>
    <property type="project" value="UniProtKB-SubCell"/>
</dbReference>
<keyword evidence="11" id="KW-0325">Glycoprotein</keyword>
<keyword evidence="9 12" id="KW-0333">Golgi apparatus</keyword>
<dbReference type="Proteomes" id="UP001347796">
    <property type="component" value="Unassembled WGS sequence"/>
</dbReference>
<evidence type="ECO:0000256" key="10">
    <source>
        <dbReference type="ARBA" id="ARBA00023136"/>
    </source>
</evidence>
<evidence type="ECO:0000313" key="16">
    <source>
        <dbReference type="Proteomes" id="UP001347796"/>
    </source>
</evidence>
<keyword evidence="5 12" id="KW-0808">Transferase</keyword>
<dbReference type="InterPro" id="IPR055270">
    <property type="entry name" value="Glyco_tran_10_C"/>
</dbReference>
<keyword evidence="16" id="KW-1185">Reference proteome</keyword>
<evidence type="ECO:0000256" key="9">
    <source>
        <dbReference type="ARBA" id="ARBA00023034"/>
    </source>
</evidence>